<dbReference type="PROSITE" id="PS50238">
    <property type="entry name" value="RHOGAP"/>
    <property type="match status" value="1"/>
</dbReference>
<keyword evidence="3" id="KW-1185">Reference proteome</keyword>
<dbReference type="PANTHER" id="PTHR12659">
    <property type="entry name" value="RHO-TYPE GTPASE ACTIVATING PROTEIN"/>
    <property type="match status" value="1"/>
</dbReference>
<feature type="non-terminal residue" evidence="2">
    <location>
        <position position="1"/>
    </location>
</feature>
<feature type="non-terminal residue" evidence="2">
    <location>
        <position position="66"/>
    </location>
</feature>
<dbReference type="InterPro" id="IPR000198">
    <property type="entry name" value="RhoGAP_dom"/>
</dbReference>
<dbReference type="Pfam" id="PF00620">
    <property type="entry name" value="RhoGAP"/>
    <property type="match status" value="1"/>
</dbReference>
<dbReference type="Proteomes" id="UP000727407">
    <property type="component" value="Unassembled WGS sequence"/>
</dbReference>
<dbReference type="AlphaFoldDB" id="A0A8J4TE60"/>
<feature type="domain" description="Rho-GAP" evidence="1">
    <location>
        <begin position="1"/>
        <end position="66"/>
    </location>
</feature>
<comment type="caution">
    <text evidence="2">The sequence shown here is derived from an EMBL/GenBank/DDBJ whole genome shotgun (WGS) entry which is preliminary data.</text>
</comment>
<dbReference type="Gene3D" id="1.10.555.10">
    <property type="entry name" value="Rho GTPase activation protein"/>
    <property type="match status" value="1"/>
</dbReference>
<accession>A0A8J4TE60</accession>
<dbReference type="InterPro" id="IPR008936">
    <property type="entry name" value="Rho_GTPase_activation_prot"/>
</dbReference>
<evidence type="ECO:0000313" key="2">
    <source>
        <dbReference type="EMBL" id="KAF5895541.1"/>
    </source>
</evidence>
<evidence type="ECO:0000313" key="3">
    <source>
        <dbReference type="Proteomes" id="UP000727407"/>
    </source>
</evidence>
<protein>
    <submittedName>
        <fullName evidence="2">Rho GTPase-activating protein 7-like isoform X1</fullName>
    </submittedName>
</protein>
<proteinExistence type="predicted"/>
<dbReference type="SUPFAM" id="SSF48350">
    <property type="entry name" value="GTPase activation domain, GAP"/>
    <property type="match status" value="1"/>
</dbReference>
<name>A0A8J4TE60_CLAMG</name>
<gene>
    <name evidence="2" type="ORF">DAT39_014765</name>
</gene>
<dbReference type="GO" id="GO:0005096">
    <property type="term" value="F:GTPase activator activity"/>
    <property type="evidence" value="ECO:0007669"/>
    <property type="project" value="TreeGrafter"/>
</dbReference>
<dbReference type="PANTHER" id="PTHR12659:SF4">
    <property type="entry name" value="RHO-GAP DOMAIN-CONTAINING PROTEIN"/>
    <property type="match status" value="1"/>
</dbReference>
<evidence type="ECO:0000259" key="1">
    <source>
        <dbReference type="PROSITE" id="PS50238"/>
    </source>
</evidence>
<dbReference type="EMBL" id="QNUK01000318">
    <property type="protein sequence ID" value="KAF5895541.1"/>
    <property type="molecule type" value="Genomic_DNA"/>
</dbReference>
<dbReference type="OrthoDB" id="9922675at2759"/>
<reference evidence="2" key="1">
    <citation type="submission" date="2020-07" db="EMBL/GenBank/DDBJ databases">
        <title>Clarias magur genome sequencing, assembly and annotation.</title>
        <authorList>
            <person name="Kushwaha B."/>
            <person name="Kumar R."/>
            <person name="Das P."/>
            <person name="Joshi C.G."/>
            <person name="Kumar D."/>
            <person name="Nagpure N.S."/>
            <person name="Pandey M."/>
            <person name="Agarwal S."/>
            <person name="Srivastava S."/>
            <person name="Singh M."/>
            <person name="Sahoo L."/>
            <person name="Jayasankar P."/>
            <person name="Meher P.K."/>
            <person name="Koringa P.G."/>
            <person name="Iquebal M.A."/>
            <person name="Das S.P."/>
            <person name="Bit A."/>
            <person name="Patnaik S."/>
            <person name="Patel N."/>
            <person name="Shah T.M."/>
            <person name="Hinsu A."/>
            <person name="Jena J.K."/>
        </authorList>
    </citation>
    <scope>NUCLEOTIDE SEQUENCE</scope>
    <source>
        <strain evidence="2">CIFAMagur01</strain>
        <tissue evidence="2">Testis</tissue>
    </source>
</reference>
<dbReference type="GO" id="GO:0030036">
    <property type="term" value="P:actin cytoskeleton organization"/>
    <property type="evidence" value="ECO:0007669"/>
    <property type="project" value="TreeGrafter"/>
</dbReference>
<dbReference type="GO" id="GO:0007165">
    <property type="term" value="P:signal transduction"/>
    <property type="evidence" value="ECO:0007669"/>
    <property type="project" value="InterPro"/>
</dbReference>
<dbReference type="GO" id="GO:0035023">
    <property type="term" value="P:regulation of Rho protein signal transduction"/>
    <property type="evidence" value="ECO:0007669"/>
    <property type="project" value="TreeGrafter"/>
</dbReference>
<organism evidence="2 3">
    <name type="scientific">Clarias magur</name>
    <name type="common">Asian catfish</name>
    <name type="synonym">Macropteronotus magur</name>
    <dbReference type="NCBI Taxonomy" id="1594786"/>
    <lineage>
        <taxon>Eukaryota</taxon>
        <taxon>Metazoa</taxon>
        <taxon>Chordata</taxon>
        <taxon>Craniata</taxon>
        <taxon>Vertebrata</taxon>
        <taxon>Euteleostomi</taxon>
        <taxon>Actinopterygii</taxon>
        <taxon>Neopterygii</taxon>
        <taxon>Teleostei</taxon>
        <taxon>Ostariophysi</taxon>
        <taxon>Siluriformes</taxon>
        <taxon>Clariidae</taxon>
        <taxon>Clarias</taxon>
    </lineage>
</organism>
<sequence length="66" mass="7713">VGLFRKSGVKSRIQYLRDMIEADPDGFSFEDQSAFDVADMIKQYFRDLPEPVFSSKLCESFLHIYQ</sequence>